<dbReference type="NCBIfam" id="TIGR01352">
    <property type="entry name" value="tonB_Cterm"/>
    <property type="match status" value="1"/>
</dbReference>
<evidence type="ECO:0000313" key="13">
    <source>
        <dbReference type="EMBL" id="GEK96382.1"/>
    </source>
</evidence>
<keyword evidence="7" id="KW-0653">Protein transport</keyword>
<feature type="transmembrane region" description="Helical" evidence="11">
    <location>
        <begin position="7"/>
        <end position="24"/>
    </location>
</feature>
<evidence type="ECO:0000256" key="6">
    <source>
        <dbReference type="ARBA" id="ARBA00022692"/>
    </source>
</evidence>
<keyword evidence="14" id="KW-1185">Reference proteome</keyword>
<evidence type="ECO:0000313" key="14">
    <source>
        <dbReference type="Proteomes" id="UP000321079"/>
    </source>
</evidence>
<keyword evidence="6 11" id="KW-0812">Transmembrane</keyword>
<evidence type="ECO:0000256" key="7">
    <source>
        <dbReference type="ARBA" id="ARBA00022927"/>
    </source>
</evidence>
<feature type="compositionally biased region" description="Low complexity" evidence="10">
    <location>
        <begin position="54"/>
        <end position="66"/>
    </location>
</feature>
<dbReference type="AlphaFoldDB" id="A0A511B9L6"/>
<evidence type="ECO:0000259" key="12">
    <source>
        <dbReference type="PROSITE" id="PS52015"/>
    </source>
</evidence>
<dbReference type="SUPFAM" id="SSF74653">
    <property type="entry name" value="TolA/TonB C-terminal domain"/>
    <property type="match status" value="1"/>
</dbReference>
<dbReference type="Pfam" id="PF03544">
    <property type="entry name" value="TonB_C"/>
    <property type="match status" value="1"/>
</dbReference>
<dbReference type="EMBL" id="BJVA01000008">
    <property type="protein sequence ID" value="GEK96382.1"/>
    <property type="molecule type" value="Genomic_DNA"/>
</dbReference>
<dbReference type="GO" id="GO:0055085">
    <property type="term" value="P:transmembrane transport"/>
    <property type="evidence" value="ECO:0007669"/>
    <property type="project" value="InterPro"/>
</dbReference>
<dbReference type="PANTHER" id="PTHR33446">
    <property type="entry name" value="PROTEIN TONB-RELATED"/>
    <property type="match status" value="1"/>
</dbReference>
<dbReference type="Proteomes" id="UP000321079">
    <property type="component" value="Unassembled WGS sequence"/>
</dbReference>
<keyword evidence="3" id="KW-0813">Transport</keyword>
<keyword evidence="4" id="KW-1003">Cell membrane</keyword>
<keyword evidence="8 11" id="KW-1133">Transmembrane helix</keyword>
<evidence type="ECO:0000256" key="8">
    <source>
        <dbReference type="ARBA" id="ARBA00022989"/>
    </source>
</evidence>
<keyword evidence="9 11" id="KW-0472">Membrane</keyword>
<evidence type="ECO:0000256" key="4">
    <source>
        <dbReference type="ARBA" id="ARBA00022475"/>
    </source>
</evidence>
<name>A0A511B9L6_9PROT</name>
<evidence type="ECO:0000256" key="1">
    <source>
        <dbReference type="ARBA" id="ARBA00004383"/>
    </source>
</evidence>
<evidence type="ECO:0000256" key="11">
    <source>
        <dbReference type="SAM" id="Phobius"/>
    </source>
</evidence>
<evidence type="ECO:0000256" key="3">
    <source>
        <dbReference type="ARBA" id="ARBA00022448"/>
    </source>
</evidence>
<dbReference type="PROSITE" id="PS52015">
    <property type="entry name" value="TONB_CTD"/>
    <property type="match status" value="1"/>
</dbReference>
<gene>
    <name evidence="13" type="ORF">GKA01_15790</name>
</gene>
<evidence type="ECO:0000256" key="10">
    <source>
        <dbReference type="SAM" id="MobiDB-lite"/>
    </source>
</evidence>
<evidence type="ECO:0000256" key="2">
    <source>
        <dbReference type="ARBA" id="ARBA00006555"/>
    </source>
</evidence>
<feature type="compositionally biased region" description="Pro residues" evidence="10">
    <location>
        <begin position="79"/>
        <end position="93"/>
    </location>
</feature>
<reference evidence="13 14" key="1">
    <citation type="submission" date="2019-07" db="EMBL/GenBank/DDBJ databases">
        <title>Whole genome shotgun sequence of Gluconobacter kanchanaburiensis NBRC 103587.</title>
        <authorList>
            <person name="Hosoyama A."/>
            <person name="Uohara A."/>
            <person name="Ohji S."/>
            <person name="Ichikawa N."/>
        </authorList>
    </citation>
    <scope>NUCLEOTIDE SEQUENCE [LARGE SCALE GENOMIC DNA]</scope>
    <source>
        <strain evidence="13 14">NBRC 103587</strain>
    </source>
</reference>
<comment type="caution">
    <text evidence="13">The sequence shown here is derived from an EMBL/GenBank/DDBJ whole genome shotgun (WGS) entry which is preliminary data.</text>
</comment>
<protein>
    <recommendedName>
        <fullName evidence="12">TonB C-terminal domain-containing protein</fullName>
    </recommendedName>
</protein>
<feature type="compositionally biased region" description="Low complexity" evidence="10">
    <location>
        <begin position="128"/>
        <end position="149"/>
    </location>
</feature>
<dbReference type="Gene3D" id="3.30.1150.10">
    <property type="match status" value="1"/>
</dbReference>
<dbReference type="GO" id="GO:0015031">
    <property type="term" value="P:protein transport"/>
    <property type="evidence" value="ECO:0007669"/>
    <property type="project" value="UniProtKB-KW"/>
</dbReference>
<evidence type="ECO:0000256" key="9">
    <source>
        <dbReference type="ARBA" id="ARBA00023136"/>
    </source>
</evidence>
<accession>A0A511B9L6</accession>
<dbReference type="InterPro" id="IPR037682">
    <property type="entry name" value="TonB_C"/>
</dbReference>
<dbReference type="InterPro" id="IPR006260">
    <property type="entry name" value="TonB/TolA_C"/>
</dbReference>
<feature type="region of interest" description="Disordered" evidence="10">
    <location>
        <begin position="47"/>
        <end position="150"/>
    </location>
</feature>
<dbReference type="GO" id="GO:0005886">
    <property type="term" value="C:plasma membrane"/>
    <property type="evidence" value="ECO:0007669"/>
    <property type="project" value="UniProtKB-SubCell"/>
</dbReference>
<dbReference type="InterPro" id="IPR051045">
    <property type="entry name" value="TonB-dependent_transducer"/>
</dbReference>
<keyword evidence="5" id="KW-0997">Cell inner membrane</keyword>
<comment type="subcellular location">
    <subcellularLocation>
        <location evidence="1">Cell inner membrane</location>
        <topology evidence="1">Single-pass membrane protein</topology>
        <orientation evidence="1">Periplasmic side</orientation>
    </subcellularLocation>
</comment>
<evidence type="ECO:0000256" key="5">
    <source>
        <dbReference type="ARBA" id="ARBA00022519"/>
    </source>
</evidence>
<organism evidence="13 14">
    <name type="scientific">Gluconobacter kanchanaburiensis NBRC 103587</name>
    <dbReference type="NCBI Taxonomy" id="1307948"/>
    <lineage>
        <taxon>Bacteria</taxon>
        <taxon>Pseudomonadati</taxon>
        <taxon>Pseudomonadota</taxon>
        <taxon>Alphaproteobacteria</taxon>
        <taxon>Acetobacterales</taxon>
        <taxon>Acetobacteraceae</taxon>
        <taxon>Gluconobacter</taxon>
    </lineage>
</organism>
<sequence length="246" mass="25852">MRLWGGVGLGVTVLTGVVLFWALISVPPQAPLAEPAPAAISIDLAPAPAPVPVPQQDSDPGPQQVVASTEPQSDDPPKVEAPPSPAPNPPVPVPKAQKVRPHKPSLHSPAPPVPLKAASAEKTTAPRSVDVPPAARPSASSVASSSQASHDPVTWQGELLARLERFKRYPAAAQSIRQEGTSLLHFVMDRKGHVLSASLSRSAGYDLLDAETLALIRRAEPLPIPPDSVQGDPLSLTVPIEFYLEH</sequence>
<comment type="similarity">
    <text evidence="2">Belongs to the TonB family.</text>
</comment>
<feature type="domain" description="TonB C-terminal" evidence="12">
    <location>
        <begin position="154"/>
        <end position="246"/>
    </location>
</feature>
<proteinExistence type="inferred from homology"/>